<gene>
    <name evidence="1" type="ORF">BN990_02378</name>
</gene>
<dbReference type="eggNOG" id="ENOG50339QU">
    <property type="taxonomic scope" value="Bacteria"/>
</dbReference>
<dbReference type="EMBL" id="CCDP010000001">
    <property type="protein sequence ID" value="CDQ40060.1"/>
    <property type="molecule type" value="Genomic_DNA"/>
</dbReference>
<dbReference type="STRING" id="1462526.BN990_02378"/>
<accession>A0A024QCZ7</accession>
<evidence type="ECO:0008006" key="3">
    <source>
        <dbReference type="Google" id="ProtNLM"/>
    </source>
</evidence>
<reference evidence="2" key="2">
    <citation type="submission" date="2014-05" db="EMBL/GenBank/DDBJ databases">
        <title>Draft genome sequence of Virgibacillus massiliensis Vm-5.</title>
        <authorList>
            <person name="Khelaifia S."/>
            <person name="Croce O."/>
            <person name="Lagier J.C."/>
            <person name="Raoult D."/>
        </authorList>
    </citation>
    <scope>NUCLEOTIDE SEQUENCE [LARGE SCALE GENOMIC DNA]</scope>
    <source>
        <strain evidence="2">Vm-5</strain>
    </source>
</reference>
<comment type="caution">
    <text evidence="1">The sequence shown here is derived from an EMBL/GenBank/DDBJ whole genome shotgun (WGS) entry which is preliminary data.</text>
</comment>
<sequence length="67" mass="7671">MILYTPLANEDVFPPANDNSNRLTIAYEGRHMYCEQKTDGSYEVLQLLSTDPQDFLNEKYQPGTILS</sequence>
<dbReference type="OrthoDB" id="1683573at2"/>
<dbReference type="Pfam" id="PF14035">
    <property type="entry name" value="YlzJ"/>
    <property type="match status" value="1"/>
</dbReference>
<keyword evidence="2" id="KW-1185">Reference proteome</keyword>
<dbReference type="RefSeq" id="WP_021291522.1">
    <property type="nucleotide sequence ID" value="NZ_BNER01000004.1"/>
</dbReference>
<dbReference type="Proteomes" id="UP000028875">
    <property type="component" value="Unassembled WGS sequence"/>
</dbReference>
<name>A0A024QCZ7_9BACI</name>
<organism evidence="1 2">
    <name type="scientific">Virgibacillus massiliensis</name>
    <dbReference type="NCBI Taxonomy" id="1462526"/>
    <lineage>
        <taxon>Bacteria</taxon>
        <taxon>Bacillati</taxon>
        <taxon>Bacillota</taxon>
        <taxon>Bacilli</taxon>
        <taxon>Bacillales</taxon>
        <taxon>Bacillaceae</taxon>
        <taxon>Virgibacillus</taxon>
    </lineage>
</organism>
<evidence type="ECO:0000313" key="2">
    <source>
        <dbReference type="Proteomes" id="UP000028875"/>
    </source>
</evidence>
<reference evidence="1 2" key="1">
    <citation type="submission" date="2014-03" db="EMBL/GenBank/DDBJ databases">
        <authorList>
            <person name="Urmite Genomes U."/>
        </authorList>
    </citation>
    <scope>NUCLEOTIDE SEQUENCE [LARGE SCALE GENOMIC DNA]</scope>
    <source>
        <strain evidence="1 2">Vm-5</strain>
    </source>
</reference>
<protein>
    <recommendedName>
        <fullName evidence="3">YlzJ-like protein</fullName>
    </recommendedName>
</protein>
<evidence type="ECO:0000313" key="1">
    <source>
        <dbReference type="EMBL" id="CDQ40060.1"/>
    </source>
</evidence>
<dbReference type="InterPro" id="IPR025619">
    <property type="entry name" value="YlzJ"/>
</dbReference>
<proteinExistence type="predicted"/>
<dbReference type="AlphaFoldDB" id="A0A024QCZ7"/>